<reference evidence="1" key="2">
    <citation type="journal article" date="2015" name="Data Brief">
        <title>Shoot transcriptome of the giant reed, Arundo donax.</title>
        <authorList>
            <person name="Barrero R.A."/>
            <person name="Guerrero F.D."/>
            <person name="Moolhuijzen P."/>
            <person name="Goolsby J.A."/>
            <person name="Tidwell J."/>
            <person name="Bellgard S.E."/>
            <person name="Bellgard M.I."/>
        </authorList>
    </citation>
    <scope>NUCLEOTIDE SEQUENCE</scope>
    <source>
        <tissue evidence="1">Shoot tissue taken approximately 20 cm above the soil surface</tissue>
    </source>
</reference>
<organism evidence="1">
    <name type="scientific">Arundo donax</name>
    <name type="common">Giant reed</name>
    <name type="synonym">Donax arundinaceus</name>
    <dbReference type="NCBI Taxonomy" id="35708"/>
    <lineage>
        <taxon>Eukaryota</taxon>
        <taxon>Viridiplantae</taxon>
        <taxon>Streptophyta</taxon>
        <taxon>Embryophyta</taxon>
        <taxon>Tracheophyta</taxon>
        <taxon>Spermatophyta</taxon>
        <taxon>Magnoliopsida</taxon>
        <taxon>Liliopsida</taxon>
        <taxon>Poales</taxon>
        <taxon>Poaceae</taxon>
        <taxon>PACMAD clade</taxon>
        <taxon>Arundinoideae</taxon>
        <taxon>Arundineae</taxon>
        <taxon>Arundo</taxon>
    </lineage>
</organism>
<evidence type="ECO:0008006" key="2">
    <source>
        <dbReference type="Google" id="ProtNLM"/>
    </source>
</evidence>
<dbReference type="PANTHER" id="PTHR35546:SF106">
    <property type="entry name" value="DUF1618 DOMAIN-CONTAINING PROTEIN"/>
    <property type="match status" value="1"/>
</dbReference>
<protein>
    <recommendedName>
        <fullName evidence="2">F-box associated domain-containing protein</fullName>
    </recommendedName>
</protein>
<sequence length="151" mass="17199">MGGEWEKWGRNASIYPSRSAFVNGMLHLVVYIVRGVGEMIVTIDVEGKISRMIRWPKECDFLGFVGQSQGHLHCMSEDRDNDTKEWVLSIWVLEDYDSEGWVLKHSVSLLQLFGSMSCPIHDLTALAFMWARSSKVRCGRHSSKSQFGLLC</sequence>
<proteinExistence type="predicted"/>
<accession>A0A0A8XX13</accession>
<name>A0A0A8XX13_ARUDO</name>
<reference evidence="1" key="1">
    <citation type="submission" date="2014-09" db="EMBL/GenBank/DDBJ databases">
        <authorList>
            <person name="Magalhaes I.L.F."/>
            <person name="Oliveira U."/>
            <person name="Santos F.R."/>
            <person name="Vidigal T.H.D.A."/>
            <person name="Brescovit A.D."/>
            <person name="Santos A.J."/>
        </authorList>
    </citation>
    <scope>NUCLEOTIDE SEQUENCE</scope>
    <source>
        <tissue evidence="1">Shoot tissue taken approximately 20 cm above the soil surface</tissue>
    </source>
</reference>
<dbReference type="AlphaFoldDB" id="A0A0A8XX13"/>
<dbReference type="PANTHER" id="PTHR35546">
    <property type="entry name" value="F-BOX PROTEIN INTERACTION DOMAIN PROTEIN-RELATED"/>
    <property type="match status" value="1"/>
</dbReference>
<dbReference type="InterPro" id="IPR055290">
    <property type="entry name" value="At3g26010-like"/>
</dbReference>
<evidence type="ECO:0000313" key="1">
    <source>
        <dbReference type="EMBL" id="JAD16242.1"/>
    </source>
</evidence>
<dbReference type="EMBL" id="GBRH01281653">
    <property type="protein sequence ID" value="JAD16242.1"/>
    <property type="molecule type" value="Transcribed_RNA"/>
</dbReference>